<gene>
    <name evidence="9" type="ORF">UFOPK3164_00265</name>
    <name evidence="10" type="ORF">UFOPK3427_00795</name>
    <name evidence="11" type="ORF">UFOPK4112_00778</name>
</gene>
<dbReference type="GO" id="GO:0004252">
    <property type="term" value="F:serine-type endopeptidase activity"/>
    <property type="evidence" value="ECO:0007669"/>
    <property type="project" value="InterPro"/>
</dbReference>
<sequence length="390" mass="38800">MGWIDIVVALLVIGAALNGLRLGAMVQVLSFTGFFIGLAVGTGVALLIAKPLGAGLSRTVLTLALVLGIAVAASILGSILGGWASSAMKRWHLGSFDAGVGAAIGVVSVLISAWLIAGFIVQAQIPWINQAIDRSAVLRSVDKILPPVPSAVAQVQSLLATQGFPSVFAVIAPPVATVTPLPTPAASALIAAPTLASVYKVLGNGCGGVVEGSSFAVQRGVVVTNAHVVAGIRSPTVTVGSVSYPATTVLFDPSLDIAVLRIHAPTGPVLSIDTSSVSPGAPAAIVGYPENGSIHVAQASVSAMFNAVGRNIYGGSLVTRQVYELTGQVLPGNSGGPLVGSNGKVLGVIFSRSTVNASVGYALTGAAISADVTKGESLTAEVSTGACASG</sequence>
<keyword evidence="4 8" id="KW-0812">Transmembrane</keyword>
<feature type="transmembrane region" description="Helical" evidence="8">
    <location>
        <begin position="96"/>
        <end position="121"/>
    </location>
</feature>
<keyword evidence="5" id="KW-0378">Hydrolase</keyword>
<evidence type="ECO:0000313" key="10">
    <source>
        <dbReference type="EMBL" id="CAB4871015.1"/>
    </source>
</evidence>
<evidence type="ECO:0000256" key="3">
    <source>
        <dbReference type="ARBA" id="ARBA00022670"/>
    </source>
</evidence>
<accession>A0A6J7DQ19</accession>
<dbReference type="EMBL" id="CAFBLT010000001">
    <property type="protein sequence ID" value="CAB4871015.1"/>
    <property type="molecule type" value="Genomic_DNA"/>
</dbReference>
<feature type="transmembrane region" description="Helical" evidence="8">
    <location>
        <begin position="31"/>
        <end position="49"/>
    </location>
</feature>
<comment type="subcellular location">
    <subcellularLocation>
        <location evidence="1">Membrane</location>
        <topology evidence="1">Multi-pass membrane protein</topology>
    </subcellularLocation>
</comment>
<dbReference type="InterPro" id="IPR043504">
    <property type="entry name" value="Peptidase_S1_PA_chymotrypsin"/>
</dbReference>
<dbReference type="GO" id="GO:0016020">
    <property type="term" value="C:membrane"/>
    <property type="evidence" value="ECO:0007669"/>
    <property type="project" value="UniProtKB-SubCell"/>
</dbReference>
<dbReference type="PANTHER" id="PTHR43343:SF3">
    <property type="entry name" value="PROTEASE DO-LIKE 8, CHLOROPLASTIC"/>
    <property type="match status" value="1"/>
</dbReference>
<dbReference type="SUPFAM" id="SSF50494">
    <property type="entry name" value="Trypsin-like serine proteases"/>
    <property type="match status" value="1"/>
</dbReference>
<keyword evidence="3" id="KW-0645">Protease</keyword>
<keyword evidence="7 8" id="KW-0472">Membrane</keyword>
<feature type="transmembrane region" description="Helical" evidence="8">
    <location>
        <begin position="6"/>
        <end position="24"/>
    </location>
</feature>
<dbReference type="Pfam" id="PF02674">
    <property type="entry name" value="Colicin_V"/>
    <property type="match status" value="1"/>
</dbReference>
<evidence type="ECO:0000256" key="2">
    <source>
        <dbReference type="ARBA" id="ARBA00010541"/>
    </source>
</evidence>
<dbReference type="AlphaFoldDB" id="A0A6J7DQ19"/>
<dbReference type="PRINTS" id="PR00834">
    <property type="entry name" value="PROTEASES2C"/>
</dbReference>
<evidence type="ECO:0000256" key="7">
    <source>
        <dbReference type="ARBA" id="ARBA00023136"/>
    </source>
</evidence>
<name>A0A6J7DQ19_9ZZZZ</name>
<dbReference type="InterPro" id="IPR003825">
    <property type="entry name" value="Colicin-V_CvpA"/>
</dbReference>
<dbReference type="InterPro" id="IPR047680">
    <property type="entry name" value="MarP-like"/>
</dbReference>
<evidence type="ECO:0000313" key="11">
    <source>
        <dbReference type="EMBL" id="CAB5018828.1"/>
    </source>
</evidence>
<evidence type="ECO:0000256" key="6">
    <source>
        <dbReference type="ARBA" id="ARBA00022989"/>
    </source>
</evidence>
<dbReference type="NCBIfam" id="NF033740">
    <property type="entry name" value="MarP_fam_protase"/>
    <property type="match status" value="1"/>
</dbReference>
<dbReference type="PANTHER" id="PTHR43343">
    <property type="entry name" value="PEPTIDASE S12"/>
    <property type="match status" value="1"/>
</dbReference>
<dbReference type="EMBL" id="CAFBPM010000006">
    <property type="protein sequence ID" value="CAB5018828.1"/>
    <property type="molecule type" value="Genomic_DNA"/>
</dbReference>
<evidence type="ECO:0000256" key="5">
    <source>
        <dbReference type="ARBA" id="ARBA00022801"/>
    </source>
</evidence>
<dbReference type="GO" id="GO:0009403">
    <property type="term" value="P:toxin biosynthetic process"/>
    <property type="evidence" value="ECO:0007669"/>
    <property type="project" value="InterPro"/>
</dbReference>
<dbReference type="InterPro" id="IPR051201">
    <property type="entry name" value="Chloro_Bact_Ser_Proteases"/>
</dbReference>
<organism evidence="10">
    <name type="scientific">freshwater metagenome</name>
    <dbReference type="NCBI Taxonomy" id="449393"/>
    <lineage>
        <taxon>unclassified sequences</taxon>
        <taxon>metagenomes</taxon>
        <taxon>ecological metagenomes</taxon>
    </lineage>
</organism>
<dbReference type="Pfam" id="PF13365">
    <property type="entry name" value="Trypsin_2"/>
    <property type="match status" value="1"/>
</dbReference>
<reference evidence="10" key="1">
    <citation type="submission" date="2020-05" db="EMBL/GenBank/DDBJ databases">
        <authorList>
            <person name="Chiriac C."/>
            <person name="Salcher M."/>
            <person name="Ghai R."/>
            <person name="Kavagutti S V."/>
        </authorList>
    </citation>
    <scope>NUCLEOTIDE SEQUENCE</scope>
</reference>
<dbReference type="InterPro" id="IPR009003">
    <property type="entry name" value="Peptidase_S1_PA"/>
</dbReference>
<evidence type="ECO:0000313" key="9">
    <source>
        <dbReference type="EMBL" id="CAB4818774.1"/>
    </source>
</evidence>
<proteinExistence type="inferred from homology"/>
<dbReference type="InterPro" id="IPR001940">
    <property type="entry name" value="Peptidase_S1C"/>
</dbReference>
<dbReference type="EMBL" id="CAFABE010000007">
    <property type="protein sequence ID" value="CAB4818774.1"/>
    <property type="molecule type" value="Genomic_DNA"/>
</dbReference>
<evidence type="ECO:0000256" key="4">
    <source>
        <dbReference type="ARBA" id="ARBA00022692"/>
    </source>
</evidence>
<comment type="similarity">
    <text evidence="2">Belongs to the peptidase S1C family.</text>
</comment>
<dbReference type="Gene3D" id="2.40.10.10">
    <property type="entry name" value="Trypsin-like serine proteases"/>
    <property type="match status" value="2"/>
</dbReference>
<dbReference type="GO" id="GO:0006508">
    <property type="term" value="P:proteolysis"/>
    <property type="evidence" value="ECO:0007669"/>
    <property type="project" value="UniProtKB-KW"/>
</dbReference>
<keyword evidence="6 8" id="KW-1133">Transmembrane helix</keyword>
<feature type="transmembrane region" description="Helical" evidence="8">
    <location>
        <begin position="61"/>
        <end position="84"/>
    </location>
</feature>
<evidence type="ECO:0000256" key="8">
    <source>
        <dbReference type="SAM" id="Phobius"/>
    </source>
</evidence>
<evidence type="ECO:0000256" key="1">
    <source>
        <dbReference type="ARBA" id="ARBA00004141"/>
    </source>
</evidence>
<protein>
    <submittedName>
        <fullName evidence="10">Unannotated protein</fullName>
    </submittedName>
</protein>